<dbReference type="InterPro" id="IPR036514">
    <property type="entry name" value="SGNH_hydro_sf"/>
</dbReference>
<dbReference type="CDD" id="cd00229">
    <property type="entry name" value="SGNH_hydrolase"/>
    <property type="match status" value="1"/>
</dbReference>
<name>A0ABQ0BDI3_9FIRM</name>
<dbReference type="RefSeq" id="WP_390407286.1">
    <property type="nucleotide sequence ID" value="NZ_BAABYW010000001.1"/>
</dbReference>
<organism evidence="2 3">
    <name type="scientific">Blautia hominis</name>
    <dbReference type="NCBI Taxonomy" id="2025493"/>
    <lineage>
        <taxon>Bacteria</taxon>
        <taxon>Bacillati</taxon>
        <taxon>Bacillota</taxon>
        <taxon>Clostridia</taxon>
        <taxon>Lachnospirales</taxon>
        <taxon>Lachnospiraceae</taxon>
        <taxon>Blautia</taxon>
    </lineage>
</organism>
<feature type="domain" description="SGNH hydrolase-type esterase" evidence="1">
    <location>
        <begin position="76"/>
        <end position="252"/>
    </location>
</feature>
<evidence type="ECO:0000313" key="2">
    <source>
        <dbReference type="EMBL" id="GAA6409498.1"/>
    </source>
</evidence>
<dbReference type="EMBL" id="BAABYW010000001">
    <property type="protein sequence ID" value="GAA6409498.1"/>
    <property type="molecule type" value="Genomic_DNA"/>
</dbReference>
<dbReference type="InterPro" id="IPR013830">
    <property type="entry name" value="SGNH_hydro"/>
</dbReference>
<dbReference type="SUPFAM" id="SSF52266">
    <property type="entry name" value="SGNH hydrolase"/>
    <property type="match status" value="1"/>
</dbReference>
<keyword evidence="3" id="KW-1185">Reference proteome</keyword>
<evidence type="ECO:0000259" key="1">
    <source>
        <dbReference type="Pfam" id="PF13472"/>
    </source>
</evidence>
<sequence>MKKKKVLKIVLIVLAVLIVIDLIISIVLAGSMGGIGPFKFLKENKLKSAAGNAEEYHLENVEALEDSPLEEKKILFLGSSVTKGACSLDVSMADYIAQLDQCEVVKEAVGGTTLSTAKDNSYVERLNNLKTNQEFDLVVCQLSTNDASQKMKLGEICDSKNIDDLDTAMVTGAMEYIIAYCQQTWDCSVVFYTGTKYDSGEYQKMVDRLLELQDKWGIGVIDLWNNEEMNAVSDEDYDLYMYDSIHPTQAGYLEWWTPVIEEELYQIVKNEE</sequence>
<proteinExistence type="predicted"/>
<accession>A0ABQ0BDI3</accession>
<gene>
    <name evidence="2" type="ORF">K040078D81_36150</name>
</gene>
<protein>
    <submittedName>
        <fullName evidence="2">SGNH/GDSL hydrolase family protein</fullName>
    </submittedName>
</protein>
<dbReference type="GO" id="GO:0016787">
    <property type="term" value="F:hydrolase activity"/>
    <property type="evidence" value="ECO:0007669"/>
    <property type="project" value="UniProtKB-KW"/>
</dbReference>
<dbReference type="Proteomes" id="UP001600943">
    <property type="component" value="Unassembled WGS sequence"/>
</dbReference>
<keyword evidence="2" id="KW-0378">Hydrolase</keyword>
<evidence type="ECO:0000313" key="3">
    <source>
        <dbReference type="Proteomes" id="UP001600943"/>
    </source>
</evidence>
<dbReference type="Gene3D" id="3.40.50.1110">
    <property type="entry name" value="SGNH hydrolase"/>
    <property type="match status" value="1"/>
</dbReference>
<dbReference type="Pfam" id="PF13472">
    <property type="entry name" value="Lipase_GDSL_2"/>
    <property type="match status" value="1"/>
</dbReference>
<reference evidence="2 3" key="1">
    <citation type="submission" date="2024-04" db="EMBL/GenBank/DDBJ databases">
        <title>Defined microbial consortia suppress multidrug-resistant proinflammatory Enterobacteriaceae via ecological control.</title>
        <authorList>
            <person name="Furuichi M."/>
            <person name="Kawaguchi T."/>
            <person name="Pust M."/>
            <person name="Yasuma K."/>
            <person name="Plichta D."/>
            <person name="Hasegawa N."/>
            <person name="Ohya T."/>
            <person name="Bhattarai S."/>
            <person name="Sasajima S."/>
            <person name="Aoto Y."/>
            <person name="Tuganbaev T."/>
            <person name="Yaginuma M."/>
            <person name="Ueda M."/>
            <person name="Okahashi N."/>
            <person name="Amafuji K."/>
            <person name="Kiridooshi Y."/>
            <person name="Sugita K."/>
            <person name="Strazar M."/>
            <person name="Skelly A."/>
            <person name="Suda W."/>
            <person name="Hattori M."/>
            <person name="Nakamoto N."/>
            <person name="Caballero S."/>
            <person name="Norman J."/>
            <person name="Olle B."/>
            <person name="Tanoue T."/>
            <person name="Arita M."/>
            <person name="Bucci V."/>
            <person name="Atarashi K."/>
            <person name="Xavier R."/>
            <person name="Honda K."/>
        </authorList>
    </citation>
    <scope>NUCLEOTIDE SEQUENCE [LARGE SCALE GENOMIC DNA]</scope>
    <source>
        <strain evidence="3">k04-0078-D8-1</strain>
    </source>
</reference>
<comment type="caution">
    <text evidence="2">The sequence shown here is derived from an EMBL/GenBank/DDBJ whole genome shotgun (WGS) entry which is preliminary data.</text>
</comment>